<reference evidence="3" key="1">
    <citation type="submission" date="2015-04" db="EMBL/GenBank/DDBJ databases">
        <title>Physiological reanalysis, assessment of diazotrophy, and genome sequences of multiple isolates of Streptomyces thermoautotrophicus.</title>
        <authorList>
            <person name="MacKellar D.C."/>
            <person name="Lieber L."/>
            <person name="Norman J."/>
            <person name="Bolger A."/>
            <person name="Tobin C."/>
            <person name="Murray J.W."/>
            <person name="Chang R."/>
            <person name="Ford T."/>
            <person name="Nguyen P.Q."/>
            <person name="Woodward J."/>
            <person name="Permingeat H."/>
            <person name="Joshi N.S."/>
            <person name="Silver P.A."/>
            <person name="Usadel B."/>
            <person name="Rutherford A.W."/>
            <person name="Friesen M."/>
            <person name="Prell J."/>
        </authorList>
    </citation>
    <scope>NUCLEOTIDE SEQUENCE [LARGE SCALE GENOMIC DNA]</scope>
    <source>
        <strain evidence="3">H1</strain>
    </source>
</reference>
<name>A0A132MSY7_9ACTN</name>
<dbReference type="EMBL" id="LAXD01000001">
    <property type="protein sequence ID" value="KWX00961.1"/>
    <property type="molecule type" value="Genomic_DNA"/>
</dbReference>
<organism evidence="2 3">
    <name type="scientific">Carbonactinospora thermoautotrophica</name>
    <dbReference type="NCBI Taxonomy" id="1469144"/>
    <lineage>
        <taxon>Bacteria</taxon>
        <taxon>Bacillati</taxon>
        <taxon>Actinomycetota</taxon>
        <taxon>Actinomycetes</taxon>
        <taxon>Kitasatosporales</taxon>
        <taxon>Carbonactinosporaceae</taxon>
        <taxon>Carbonactinospora</taxon>
    </lineage>
</organism>
<keyword evidence="2" id="KW-0560">Oxidoreductase</keyword>
<keyword evidence="3" id="KW-1185">Reference proteome</keyword>
<gene>
    <name evidence="2" type="ORF">LI90_1989</name>
</gene>
<dbReference type="Proteomes" id="UP000070188">
    <property type="component" value="Unassembled WGS sequence"/>
</dbReference>
<feature type="region of interest" description="Disordered" evidence="1">
    <location>
        <begin position="27"/>
        <end position="49"/>
    </location>
</feature>
<dbReference type="AlphaFoldDB" id="A0A132MSY7"/>
<comment type="caution">
    <text evidence="2">The sequence shown here is derived from an EMBL/GenBank/DDBJ whole genome shotgun (WGS) entry which is preliminary data.</text>
</comment>
<evidence type="ECO:0000313" key="3">
    <source>
        <dbReference type="Proteomes" id="UP000070188"/>
    </source>
</evidence>
<sequence length="49" mass="5346">MQPDRRAGGVHHSHGTSFLSDMCSLHLSGRLPAGRGQRRRGSGNIFENT</sequence>
<evidence type="ECO:0000313" key="2">
    <source>
        <dbReference type="EMBL" id="KWX00961.1"/>
    </source>
</evidence>
<dbReference type="STRING" id="1469144.LI90_1989"/>
<proteinExistence type="predicted"/>
<protein>
    <submittedName>
        <fullName evidence="2">3,5-diaminobexanoate dehydrogenase</fullName>
        <ecNumber evidence="2">1.4.1.11</ecNumber>
    </submittedName>
</protein>
<evidence type="ECO:0000256" key="1">
    <source>
        <dbReference type="SAM" id="MobiDB-lite"/>
    </source>
</evidence>
<dbReference type="GO" id="GO:0047124">
    <property type="term" value="F:L-erythro-3,5-diaminohexanoate dehydrogenase activity"/>
    <property type="evidence" value="ECO:0007669"/>
    <property type="project" value="UniProtKB-EC"/>
</dbReference>
<dbReference type="EC" id="1.4.1.11" evidence="2"/>
<accession>A0A132MSY7</accession>